<evidence type="ECO:0000256" key="1">
    <source>
        <dbReference type="SAM" id="SignalP"/>
    </source>
</evidence>
<feature type="signal peptide" evidence="1">
    <location>
        <begin position="1"/>
        <end position="24"/>
    </location>
</feature>
<organism evidence="2 3">
    <name type="scientific">Saccharicrinis carchari</name>
    <dbReference type="NCBI Taxonomy" id="1168039"/>
    <lineage>
        <taxon>Bacteria</taxon>
        <taxon>Pseudomonadati</taxon>
        <taxon>Bacteroidota</taxon>
        <taxon>Bacteroidia</taxon>
        <taxon>Marinilabiliales</taxon>
        <taxon>Marinilabiliaceae</taxon>
        <taxon>Saccharicrinis</taxon>
    </lineage>
</organism>
<dbReference type="AlphaFoldDB" id="A0A521EY39"/>
<evidence type="ECO:0008006" key="4">
    <source>
        <dbReference type="Google" id="ProtNLM"/>
    </source>
</evidence>
<evidence type="ECO:0000313" key="3">
    <source>
        <dbReference type="Proteomes" id="UP000319040"/>
    </source>
</evidence>
<dbReference type="RefSeq" id="WP_142534584.1">
    <property type="nucleotide sequence ID" value="NZ_FXTB01000012.1"/>
</dbReference>
<gene>
    <name evidence="2" type="ORF">SAMN06265379_11210</name>
</gene>
<sequence length="573" mass="64792">MKRNISYISTFLVLLLLLVSCDQKQPIEQLQIDRVETMPFLPQPYKMLDWKEVAVNFDRYVFDYNIKGDYLPFIWLDDSQRNFPQQTFGLYTAIGDVRQGSDANGGEFHEAVGALGALMSAGLVGIDKTDQQGYNYVKMSQNYFNLDNEWNIFMNNTSEKVGNLGGGYSRDWWYDVFPNMLYYAVADLFPGVDRSDSLMQIVADQFYSADSTLNGDYSYSFFDYSTMEGKKSHIPFQEDAAAGHAWVLMAAYQKFGDEKYLQGAKSATEALLAQKESRFYEVLMPFGALTAARLNAQHGTSYNFHPILDWTFDGTHASDGRYGWGIINERWGSYDVHGIQGSWDDGGGFGFLMNSFDMAWPLVPMVRYAPEYAETIGKWMLNVANATRLFYPNEIPDNNQTLPNKKNLTRNVIAYEGLRKNDKFDNTLLVDASPVALGDGPLWAENNPDVSQFSIYGSAHVGIFGAIVQKTNVDFILKLDCLATDFHRDSAYPTYLIFNPYDKAMEVDYFYQGEPIYLFDVVSHRVLAKNITGKTPLSIPAQSARLIVEIPEGLKLEKQNGAYKAGDVVVSYK</sequence>
<dbReference type="EMBL" id="FXTB01000012">
    <property type="protein sequence ID" value="SMO88839.1"/>
    <property type="molecule type" value="Genomic_DNA"/>
</dbReference>
<keyword evidence="3" id="KW-1185">Reference proteome</keyword>
<reference evidence="2 3" key="1">
    <citation type="submission" date="2017-05" db="EMBL/GenBank/DDBJ databases">
        <authorList>
            <person name="Varghese N."/>
            <person name="Submissions S."/>
        </authorList>
    </citation>
    <scope>NUCLEOTIDE SEQUENCE [LARGE SCALE GENOMIC DNA]</scope>
    <source>
        <strain evidence="2 3">DSM 27040</strain>
    </source>
</reference>
<feature type="chain" id="PRO_5021745941" description="D-glucuronyl C5-epimerase C-terminus" evidence="1">
    <location>
        <begin position="25"/>
        <end position="573"/>
    </location>
</feature>
<protein>
    <recommendedName>
        <fullName evidence="4">D-glucuronyl C5-epimerase C-terminus</fullName>
    </recommendedName>
</protein>
<dbReference type="Proteomes" id="UP000319040">
    <property type="component" value="Unassembled WGS sequence"/>
</dbReference>
<accession>A0A521EY39</accession>
<name>A0A521EY39_SACCC</name>
<dbReference type="OrthoDB" id="1654671at2"/>
<proteinExistence type="predicted"/>
<dbReference type="PROSITE" id="PS51257">
    <property type="entry name" value="PROKAR_LIPOPROTEIN"/>
    <property type="match status" value="1"/>
</dbReference>
<evidence type="ECO:0000313" key="2">
    <source>
        <dbReference type="EMBL" id="SMO88839.1"/>
    </source>
</evidence>
<keyword evidence="1" id="KW-0732">Signal</keyword>